<organism evidence="2">
    <name type="scientific">freshwater metagenome</name>
    <dbReference type="NCBI Taxonomy" id="449393"/>
    <lineage>
        <taxon>unclassified sequences</taxon>
        <taxon>metagenomes</taxon>
        <taxon>ecological metagenomes</taxon>
    </lineage>
</organism>
<dbReference type="AlphaFoldDB" id="A0A6J7KIH9"/>
<dbReference type="EMBL" id="CAFBMK010000403">
    <property type="protein sequence ID" value="CAB4956128.1"/>
    <property type="molecule type" value="Genomic_DNA"/>
</dbReference>
<proteinExistence type="predicted"/>
<keyword evidence="1" id="KW-0472">Membrane</keyword>
<dbReference type="InterPro" id="IPR016566">
    <property type="entry name" value="UCP010219"/>
</dbReference>
<feature type="transmembrane region" description="Helical" evidence="1">
    <location>
        <begin position="55"/>
        <end position="76"/>
    </location>
</feature>
<gene>
    <name evidence="2" type="ORF">UFOPK3564_03767</name>
</gene>
<keyword evidence="1" id="KW-1133">Transmembrane helix</keyword>
<feature type="transmembrane region" description="Helical" evidence="1">
    <location>
        <begin position="16"/>
        <end position="35"/>
    </location>
</feature>
<evidence type="ECO:0000313" key="2">
    <source>
        <dbReference type="EMBL" id="CAB4956128.1"/>
    </source>
</evidence>
<evidence type="ECO:0000256" key="1">
    <source>
        <dbReference type="SAM" id="Phobius"/>
    </source>
</evidence>
<feature type="transmembrane region" description="Helical" evidence="1">
    <location>
        <begin position="97"/>
        <end position="116"/>
    </location>
</feature>
<dbReference type="Pfam" id="PF11361">
    <property type="entry name" value="DUF3159"/>
    <property type="match status" value="1"/>
</dbReference>
<reference evidence="2" key="1">
    <citation type="submission" date="2020-05" db="EMBL/GenBank/DDBJ databases">
        <authorList>
            <person name="Chiriac C."/>
            <person name="Salcher M."/>
            <person name="Ghai R."/>
            <person name="Kavagutti S V."/>
        </authorList>
    </citation>
    <scope>NUCLEOTIDE SEQUENCE</scope>
</reference>
<name>A0A6J7KIH9_9ZZZZ</name>
<sequence>MVGAALTVARVVKGQTLKFALSGFFGIALAGFIVSRTGNASDFFLPGILINIGYASAYFVSILVRWPIMGVIIGSLSGEPTAWRKDPLLVRTYTRVTWIWVGLFLLRLSVQLPLYLTDALVALGVARVSMGIPLFALGLWLTYLIVQRATPPTRTPDAPAAA</sequence>
<accession>A0A6J7KIH9</accession>
<keyword evidence="1" id="KW-0812">Transmembrane</keyword>
<feature type="transmembrane region" description="Helical" evidence="1">
    <location>
        <begin position="128"/>
        <end position="146"/>
    </location>
</feature>
<protein>
    <submittedName>
        <fullName evidence="2">Unannotated protein</fullName>
    </submittedName>
</protein>